<feature type="chain" id="PRO_5046415698" description="Lipoprotein" evidence="1">
    <location>
        <begin position="22"/>
        <end position="71"/>
    </location>
</feature>
<evidence type="ECO:0008006" key="4">
    <source>
        <dbReference type="Google" id="ProtNLM"/>
    </source>
</evidence>
<sequence>MKKLQHLFKHAALLGVCISVAACNDNNDHDTAQSSQSIPQLSPAVGAQLKGSCTDLSGFKFDTTVVESATL</sequence>
<dbReference type="Proteomes" id="UP000018433">
    <property type="component" value="Unassembled WGS sequence"/>
</dbReference>
<evidence type="ECO:0000313" key="2">
    <source>
        <dbReference type="EMBL" id="ENV59972.1"/>
    </source>
</evidence>
<protein>
    <recommendedName>
        <fullName evidence="4">Lipoprotein</fullName>
    </recommendedName>
</protein>
<reference evidence="2 3" key="1">
    <citation type="submission" date="2013-02" db="EMBL/GenBank/DDBJ databases">
        <title>The Genome Sequence of Acinetobacter soli NIPH 2899.</title>
        <authorList>
            <consortium name="The Broad Institute Genome Sequencing Platform"/>
            <consortium name="The Broad Institute Genome Sequencing Center for Infectious Disease"/>
            <person name="Cerqueira G."/>
            <person name="Feldgarden M."/>
            <person name="Courvalin P."/>
            <person name="Perichon B."/>
            <person name="Grillot-Courvalin C."/>
            <person name="Clermont D."/>
            <person name="Rocha E."/>
            <person name="Yoon E.-J."/>
            <person name="Nemec A."/>
            <person name="Walker B."/>
            <person name="Young S.K."/>
            <person name="Zeng Q."/>
            <person name="Gargeya S."/>
            <person name="Fitzgerald M."/>
            <person name="Haas B."/>
            <person name="Abouelleil A."/>
            <person name="Alvarado L."/>
            <person name="Arachchi H.M."/>
            <person name="Berlin A.M."/>
            <person name="Chapman S.B."/>
            <person name="Dewar J."/>
            <person name="Goldberg J."/>
            <person name="Griggs A."/>
            <person name="Gujja S."/>
            <person name="Hansen M."/>
            <person name="Howarth C."/>
            <person name="Imamovic A."/>
            <person name="Larimer J."/>
            <person name="McCowan C."/>
            <person name="Murphy C."/>
            <person name="Neiman D."/>
            <person name="Pearson M."/>
            <person name="Priest M."/>
            <person name="Roberts A."/>
            <person name="Saif S."/>
            <person name="Shea T."/>
            <person name="Sisk P."/>
            <person name="Sykes S."/>
            <person name="Wortman J."/>
            <person name="Nusbaum C."/>
            <person name="Birren B."/>
        </authorList>
    </citation>
    <scope>NUCLEOTIDE SEQUENCE [LARGE SCALE GENOMIC DNA]</scope>
    <source>
        <strain evidence="2 3">NIPH 2899</strain>
    </source>
</reference>
<dbReference type="PROSITE" id="PS51257">
    <property type="entry name" value="PROKAR_LIPOPROTEIN"/>
    <property type="match status" value="1"/>
</dbReference>
<comment type="caution">
    <text evidence="2">The sequence shown here is derived from an EMBL/GenBank/DDBJ whole genome shotgun (WGS) entry which is preliminary data.</text>
</comment>
<keyword evidence="3" id="KW-1185">Reference proteome</keyword>
<accession>A0ABP2U557</accession>
<gene>
    <name evidence="2" type="ORF">F950_02526</name>
</gene>
<evidence type="ECO:0000313" key="3">
    <source>
        <dbReference type="Proteomes" id="UP000018433"/>
    </source>
</evidence>
<feature type="signal peptide" evidence="1">
    <location>
        <begin position="1"/>
        <end position="21"/>
    </location>
</feature>
<dbReference type="EMBL" id="APPV01000011">
    <property type="protein sequence ID" value="ENV59972.1"/>
    <property type="molecule type" value="Genomic_DNA"/>
</dbReference>
<keyword evidence="1" id="KW-0732">Signal</keyword>
<organism evidence="2 3">
    <name type="scientific">Acinetobacter soli NIPH 2899</name>
    <dbReference type="NCBI Taxonomy" id="1217677"/>
    <lineage>
        <taxon>Bacteria</taxon>
        <taxon>Pseudomonadati</taxon>
        <taxon>Pseudomonadota</taxon>
        <taxon>Gammaproteobacteria</taxon>
        <taxon>Moraxellales</taxon>
        <taxon>Moraxellaceae</taxon>
        <taxon>Acinetobacter</taxon>
    </lineage>
</organism>
<proteinExistence type="predicted"/>
<evidence type="ECO:0000256" key="1">
    <source>
        <dbReference type="SAM" id="SignalP"/>
    </source>
</evidence>
<name>A0ABP2U557_9GAMM</name>